<dbReference type="Pfam" id="PF07731">
    <property type="entry name" value="Cu-oxidase_2"/>
    <property type="match status" value="1"/>
</dbReference>
<evidence type="ECO:0000256" key="4">
    <source>
        <dbReference type="SAM" id="MobiDB-lite"/>
    </source>
</evidence>
<evidence type="ECO:0000259" key="6">
    <source>
        <dbReference type="Pfam" id="PF07731"/>
    </source>
</evidence>
<feature type="transmembrane region" description="Helical" evidence="5">
    <location>
        <begin position="93"/>
        <end position="113"/>
    </location>
</feature>
<accession>A0A4V6RYZ9</accession>
<evidence type="ECO:0000256" key="1">
    <source>
        <dbReference type="ARBA" id="ARBA00022723"/>
    </source>
</evidence>
<dbReference type="InterPro" id="IPR011706">
    <property type="entry name" value="Cu-oxidase_C"/>
</dbReference>
<feature type="transmembrane region" description="Helical" evidence="5">
    <location>
        <begin position="176"/>
        <end position="196"/>
    </location>
</feature>
<dbReference type="GO" id="GO:0005507">
    <property type="term" value="F:copper ion binding"/>
    <property type="evidence" value="ECO:0007669"/>
    <property type="project" value="InterPro"/>
</dbReference>
<dbReference type="InterPro" id="IPR011707">
    <property type="entry name" value="Cu-oxidase-like_N"/>
</dbReference>
<dbReference type="InterPro" id="IPR045087">
    <property type="entry name" value="Cu-oxidase_fam"/>
</dbReference>
<feature type="domain" description="Plastocyanin-like" evidence="7">
    <location>
        <begin position="306"/>
        <end position="417"/>
    </location>
</feature>
<evidence type="ECO:0000313" key="9">
    <source>
        <dbReference type="Proteomes" id="UP000309133"/>
    </source>
</evidence>
<dbReference type="Proteomes" id="UP000309133">
    <property type="component" value="Unassembled WGS sequence"/>
</dbReference>
<dbReference type="CDD" id="cd04202">
    <property type="entry name" value="CuRO_D2_2dMcoN_like"/>
    <property type="match status" value="1"/>
</dbReference>
<reference evidence="8 9" key="1">
    <citation type="submission" date="2019-04" db="EMBL/GenBank/DDBJ databases">
        <authorList>
            <person name="Jiang L."/>
        </authorList>
    </citation>
    <scope>NUCLEOTIDE SEQUENCE [LARGE SCALE GENOMIC DNA]</scope>
    <source>
        <strain evidence="8 9">YIM 131853</strain>
    </source>
</reference>
<sequence>MASTASRSSESAERSSRGPSGSIAPAARRGRWWTCLPRSWAPGRSDVTAPPDPVSTSLLLLDLVVAAGTAAAWAAAAVLGARSPGPTTGRSSTLLLGAAMVLLVGQGAIAGILATRGWPFAQEKLAFAIPLQLLTAGLAVTWAVRERRLGSRGLLPTTSDDPPASAPSRSFGSRTIAAFVTAAAAAVAGLVARTVVGFPLEPAPAVVLCLLVACAGVLAYAVLERRPARERTGAAAMLGLIAIASLGGAWLSDVASPGALVDHAHGTAPAAVRAADASAGRVSVDELRTPADAPGVVRHFDLTARQKTITSASGAAVDAWTFGSLPGPEIRVRVGEIVDVTLRNRDITDGVTLHWHGYDVPNGEDGVAGATQDPVMPGESFDYRFVADEPGTYWYHTHQGSLEGIARGLFGALIVLPYDGVPEDVDILVPLHTFASSVWLGGSDIPRTEDVASGESVRLRLINTDQLPRRLRLTGADFRIAAVDGRDLTGGSSVRDEAVRIPAGGRMDLVVTIPDGGVLLTTDSTTRVALGIGPRGSTPLDLSVQKAGGDLDLLAYGTREFDVPAVLRDESMVLDQLPRFVNGAPLNAYTVNGSVFPHIESIEVSEGDVIRLTVVNRSRDTHPMHIHGHHVLVLSRNGIAATGATLWLDTFDVQPGETWQVMLIADNPGIWMDHCHNLEHAAQGMMMALAYDGVTTPYEHTRITG</sequence>
<keyword evidence="2" id="KW-0560">Oxidoreductase</keyword>
<evidence type="ECO:0000259" key="7">
    <source>
        <dbReference type="Pfam" id="PF07732"/>
    </source>
</evidence>
<gene>
    <name evidence="8" type="ORF">E6C64_12730</name>
</gene>
<feature type="transmembrane region" description="Helical" evidence="5">
    <location>
        <begin position="202"/>
        <end position="223"/>
    </location>
</feature>
<dbReference type="PANTHER" id="PTHR11709">
    <property type="entry name" value="MULTI-COPPER OXIDASE"/>
    <property type="match status" value="1"/>
</dbReference>
<comment type="caution">
    <text evidence="8">The sequence shown here is derived from an EMBL/GenBank/DDBJ whole genome shotgun (WGS) entry which is preliminary data.</text>
</comment>
<feature type="region of interest" description="Disordered" evidence="4">
    <location>
        <begin position="1"/>
        <end position="25"/>
    </location>
</feature>
<dbReference type="PANTHER" id="PTHR11709:SF394">
    <property type="entry name" value="FI03373P-RELATED"/>
    <property type="match status" value="1"/>
</dbReference>
<proteinExistence type="predicted"/>
<dbReference type="SUPFAM" id="SSF49503">
    <property type="entry name" value="Cupredoxins"/>
    <property type="match status" value="3"/>
</dbReference>
<keyword evidence="1" id="KW-0479">Metal-binding</keyword>
<protein>
    <submittedName>
        <fullName evidence="8">Multicopper oxidase family protein</fullName>
    </submittedName>
</protein>
<dbReference type="EMBL" id="SSSM01000005">
    <property type="protein sequence ID" value="THG29547.1"/>
    <property type="molecule type" value="Genomic_DNA"/>
</dbReference>
<dbReference type="PROSITE" id="PS00080">
    <property type="entry name" value="MULTICOPPER_OXIDASE2"/>
    <property type="match status" value="1"/>
</dbReference>
<dbReference type="AlphaFoldDB" id="A0A4V6RYZ9"/>
<dbReference type="Gene3D" id="2.60.40.420">
    <property type="entry name" value="Cupredoxins - blue copper proteins"/>
    <property type="match status" value="3"/>
</dbReference>
<dbReference type="Pfam" id="PF07732">
    <property type="entry name" value="Cu-oxidase_3"/>
    <property type="match status" value="1"/>
</dbReference>
<feature type="transmembrane region" description="Helical" evidence="5">
    <location>
        <begin position="125"/>
        <end position="144"/>
    </location>
</feature>
<feature type="transmembrane region" description="Helical" evidence="5">
    <location>
        <begin position="58"/>
        <end position="81"/>
    </location>
</feature>
<dbReference type="GO" id="GO:0016491">
    <property type="term" value="F:oxidoreductase activity"/>
    <property type="evidence" value="ECO:0007669"/>
    <property type="project" value="UniProtKB-KW"/>
</dbReference>
<evidence type="ECO:0000313" key="8">
    <source>
        <dbReference type="EMBL" id="THG29547.1"/>
    </source>
</evidence>
<name>A0A4V6RYZ9_9MICO</name>
<keyword evidence="9" id="KW-1185">Reference proteome</keyword>
<evidence type="ECO:0000256" key="3">
    <source>
        <dbReference type="ARBA" id="ARBA00023008"/>
    </source>
</evidence>
<dbReference type="InterPro" id="IPR008972">
    <property type="entry name" value="Cupredoxin"/>
</dbReference>
<evidence type="ECO:0000256" key="5">
    <source>
        <dbReference type="SAM" id="Phobius"/>
    </source>
</evidence>
<keyword evidence="5" id="KW-1133">Transmembrane helix</keyword>
<keyword evidence="5" id="KW-0472">Membrane</keyword>
<organism evidence="8 9">
    <name type="scientific">Naasia lichenicola</name>
    <dbReference type="NCBI Taxonomy" id="2565933"/>
    <lineage>
        <taxon>Bacteria</taxon>
        <taxon>Bacillati</taxon>
        <taxon>Actinomycetota</taxon>
        <taxon>Actinomycetes</taxon>
        <taxon>Micrococcales</taxon>
        <taxon>Microbacteriaceae</taxon>
        <taxon>Naasia</taxon>
    </lineage>
</organism>
<evidence type="ECO:0000256" key="2">
    <source>
        <dbReference type="ARBA" id="ARBA00023002"/>
    </source>
</evidence>
<dbReference type="InterPro" id="IPR002355">
    <property type="entry name" value="Cu_oxidase_Cu_BS"/>
</dbReference>
<keyword evidence="3" id="KW-0186">Copper</keyword>
<feature type="domain" description="Plastocyanin-like" evidence="6">
    <location>
        <begin position="588"/>
        <end position="691"/>
    </location>
</feature>
<keyword evidence="5" id="KW-0812">Transmembrane</keyword>
<feature type="transmembrane region" description="Helical" evidence="5">
    <location>
        <begin position="235"/>
        <end position="252"/>
    </location>
</feature>